<evidence type="ECO:0000256" key="1">
    <source>
        <dbReference type="SAM" id="MobiDB-lite"/>
    </source>
</evidence>
<evidence type="ECO:0000259" key="2">
    <source>
        <dbReference type="Pfam" id="PF23305"/>
    </source>
</evidence>
<feature type="compositionally biased region" description="Basic residues" evidence="1">
    <location>
        <begin position="142"/>
        <end position="152"/>
    </location>
</feature>
<dbReference type="PANTHER" id="PTHR39463:SF1">
    <property type="entry name" value="MEDUSA"/>
    <property type="match status" value="1"/>
</dbReference>
<feature type="region of interest" description="Disordered" evidence="1">
    <location>
        <begin position="120"/>
        <end position="166"/>
    </location>
</feature>
<feature type="domain" description="DUF7082" evidence="2">
    <location>
        <begin position="181"/>
        <end position="314"/>
    </location>
</feature>
<name>A0AAD7FWS2_9AGAR</name>
<proteinExistence type="predicted"/>
<sequence length="328" mass="36831">MFPSTPHMIHVLDFNPNEGEEGAPITVRIHFHSDSSDPIHVRLVVGNKAVSTTVRELPGVDYGRWQLDAAAPALSHLALANNKALITAQALSADNAILDSVTVGEFSYWVSNPAPVLGRPRAATLPSAHHSMPSPSLSDHTHRTKMRQRRRDSRGNQPSLMRARHRAAEEVDEHLHAHTPVLEMVTPLESICSGWDDDELTAGRRLDGCRVILSCEPITQEEYCEKDMVISCIFREEAETCYRLTNDDFPVEEKNRIRRNLEGLRPTTVSKHKSGSELFFQQIMDFPDPKPRNIEKDLKVFEWTLLGQALDKIMSKYVSLLSVPSSVD</sequence>
<dbReference type="AlphaFoldDB" id="A0AAD7FWS2"/>
<comment type="caution">
    <text evidence="3">The sequence shown here is derived from an EMBL/GenBank/DDBJ whole genome shotgun (WGS) entry which is preliminary data.</text>
</comment>
<dbReference type="GO" id="GO:0005634">
    <property type="term" value="C:nucleus"/>
    <property type="evidence" value="ECO:0007669"/>
    <property type="project" value="TreeGrafter"/>
</dbReference>
<dbReference type="Proteomes" id="UP001221142">
    <property type="component" value="Unassembled WGS sequence"/>
</dbReference>
<accession>A0AAD7FWS2</accession>
<dbReference type="EMBL" id="JARKIF010000002">
    <property type="protein sequence ID" value="KAJ7647477.1"/>
    <property type="molecule type" value="Genomic_DNA"/>
</dbReference>
<dbReference type="PANTHER" id="PTHR39463">
    <property type="entry name" value="MEDUSA"/>
    <property type="match status" value="1"/>
</dbReference>
<protein>
    <recommendedName>
        <fullName evidence="2">DUF7082 domain-containing protein</fullName>
    </recommendedName>
</protein>
<evidence type="ECO:0000313" key="4">
    <source>
        <dbReference type="Proteomes" id="UP001221142"/>
    </source>
</evidence>
<gene>
    <name evidence="3" type="ORF">FB45DRAFT_893553</name>
</gene>
<reference evidence="3" key="1">
    <citation type="submission" date="2023-03" db="EMBL/GenBank/DDBJ databases">
        <title>Massive genome expansion in bonnet fungi (Mycena s.s.) driven by repeated elements and novel gene families across ecological guilds.</title>
        <authorList>
            <consortium name="Lawrence Berkeley National Laboratory"/>
            <person name="Harder C.B."/>
            <person name="Miyauchi S."/>
            <person name="Viragh M."/>
            <person name="Kuo A."/>
            <person name="Thoen E."/>
            <person name="Andreopoulos B."/>
            <person name="Lu D."/>
            <person name="Skrede I."/>
            <person name="Drula E."/>
            <person name="Henrissat B."/>
            <person name="Morin E."/>
            <person name="Kohler A."/>
            <person name="Barry K."/>
            <person name="LaButti K."/>
            <person name="Morin E."/>
            <person name="Salamov A."/>
            <person name="Lipzen A."/>
            <person name="Mereny Z."/>
            <person name="Hegedus B."/>
            <person name="Baldrian P."/>
            <person name="Stursova M."/>
            <person name="Weitz H."/>
            <person name="Taylor A."/>
            <person name="Grigoriev I.V."/>
            <person name="Nagy L.G."/>
            <person name="Martin F."/>
            <person name="Kauserud H."/>
        </authorList>
    </citation>
    <scope>NUCLEOTIDE SEQUENCE</scope>
    <source>
        <strain evidence="3">9284</strain>
    </source>
</reference>
<organism evidence="3 4">
    <name type="scientific">Roridomyces roridus</name>
    <dbReference type="NCBI Taxonomy" id="1738132"/>
    <lineage>
        <taxon>Eukaryota</taxon>
        <taxon>Fungi</taxon>
        <taxon>Dikarya</taxon>
        <taxon>Basidiomycota</taxon>
        <taxon>Agaricomycotina</taxon>
        <taxon>Agaricomycetes</taxon>
        <taxon>Agaricomycetidae</taxon>
        <taxon>Agaricales</taxon>
        <taxon>Marasmiineae</taxon>
        <taxon>Mycenaceae</taxon>
        <taxon>Roridomyces</taxon>
    </lineage>
</organism>
<dbReference type="Pfam" id="PF23305">
    <property type="entry name" value="DUF7082"/>
    <property type="match status" value="1"/>
</dbReference>
<keyword evidence="4" id="KW-1185">Reference proteome</keyword>
<dbReference type="InterPro" id="IPR055509">
    <property type="entry name" value="DUF7082"/>
</dbReference>
<evidence type="ECO:0000313" key="3">
    <source>
        <dbReference type="EMBL" id="KAJ7647477.1"/>
    </source>
</evidence>